<organism evidence="2">
    <name type="scientific">Anguilla anguilla</name>
    <name type="common">European freshwater eel</name>
    <name type="synonym">Muraena anguilla</name>
    <dbReference type="NCBI Taxonomy" id="7936"/>
    <lineage>
        <taxon>Eukaryota</taxon>
        <taxon>Metazoa</taxon>
        <taxon>Chordata</taxon>
        <taxon>Craniata</taxon>
        <taxon>Vertebrata</taxon>
        <taxon>Euteleostomi</taxon>
        <taxon>Actinopterygii</taxon>
        <taxon>Neopterygii</taxon>
        <taxon>Teleostei</taxon>
        <taxon>Anguilliformes</taxon>
        <taxon>Anguillidae</taxon>
        <taxon>Anguilla</taxon>
    </lineage>
</organism>
<evidence type="ECO:0000256" key="1">
    <source>
        <dbReference type="SAM" id="MobiDB-lite"/>
    </source>
</evidence>
<accession>A0A0E9XA12</accession>
<dbReference type="AlphaFoldDB" id="A0A0E9XA12"/>
<name>A0A0E9XA12_ANGAN</name>
<reference evidence="2" key="1">
    <citation type="submission" date="2014-11" db="EMBL/GenBank/DDBJ databases">
        <authorList>
            <person name="Amaro Gonzalez C."/>
        </authorList>
    </citation>
    <scope>NUCLEOTIDE SEQUENCE</scope>
</reference>
<protein>
    <submittedName>
        <fullName evidence="2">Uncharacterized protein</fullName>
    </submittedName>
</protein>
<sequence length="20" mass="2080">MSSATPPHPLSYGSAHLLTL</sequence>
<feature type="region of interest" description="Disordered" evidence="1">
    <location>
        <begin position="1"/>
        <end position="20"/>
    </location>
</feature>
<dbReference type="EMBL" id="GBXM01009133">
    <property type="protein sequence ID" value="JAH99444.1"/>
    <property type="molecule type" value="Transcribed_RNA"/>
</dbReference>
<proteinExistence type="predicted"/>
<evidence type="ECO:0000313" key="2">
    <source>
        <dbReference type="EMBL" id="JAH99444.1"/>
    </source>
</evidence>
<reference evidence="2" key="2">
    <citation type="journal article" date="2015" name="Fish Shellfish Immunol.">
        <title>Early steps in the European eel (Anguilla anguilla)-Vibrio vulnificus interaction in the gills: Role of the RtxA13 toxin.</title>
        <authorList>
            <person name="Callol A."/>
            <person name="Pajuelo D."/>
            <person name="Ebbesson L."/>
            <person name="Teles M."/>
            <person name="MacKenzie S."/>
            <person name="Amaro C."/>
        </authorList>
    </citation>
    <scope>NUCLEOTIDE SEQUENCE</scope>
</reference>